<organism evidence="6">
    <name type="scientific">Cyanothece sp. (strain PCC 7425 / ATCC 29141)</name>
    <dbReference type="NCBI Taxonomy" id="395961"/>
    <lineage>
        <taxon>Bacteria</taxon>
        <taxon>Bacillati</taxon>
        <taxon>Cyanobacteriota</taxon>
        <taxon>Cyanophyceae</taxon>
        <taxon>Gomontiellales</taxon>
        <taxon>Cyanothecaceae</taxon>
        <taxon>Cyanothece</taxon>
    </lineage>
</organism>
<dbReference type="GO" id="GO:0004360">
    <property type="term" value="F:glutamine-fructose-6-phosphate transaminase (isomerizing) activity"/>
    <property type="evidence" value="ECO:0007669"/>
    <property type="project" value="UniProtKB-EC"/>
</dbReference>
<dbReference type="EMBL" id="CP001344">
    <property type="protein sequence ID" value="ACL47194.1"/>
    <property type="molecule type" value="Genomic_DNA"/>
</dbReference>
<protein>
    <recommendedName>
        <fullName evidence="3">Glutamine--fructose-6-phosphate aminotransferase [isomerizing]</fullName>
        <ecNumber evidence="2">2.6.1.16</ecNumber>
    </recommendedName>
</protein>
<dbReference type="InterPro" id="IPR001347">
    <property type="entry name" value="SIS_dom"/>
</dbReference>
<gene>
    <name evidence="6" type="ordered locus">Cyan7425_4894</name>
</gene>
<feature type="domain" description="SIS" evidence="5">
    <location>
        <begin position="29"/>
        <end position="167"/>
    </location>
</feature>
<sequence length="339" mass="36056">MSFLADIQAQPAVLRALVHTYQEQAPWQALSRVRSSSAPLILTGMGASFYALYPLWLYLNQQGNLALQMEAAELLYYAPAVVQSAALLLVVSQSGESIEIRRLLETVQGQVAIASVTTTADNFLAAHSDYGFTTAAGAEVGVASKTYTSSLALLHLWGRHWLGREEDAAPSLLAIADQMETLLQGKIQLEPAWEHLQSTTSLTCIGRGPALATALDAALVFKEAARLPAVGLSGGQFRHGPMEAVSPESGFIIFANGGKTAHLNQKLAVEIASHGGRVVLIGQAIADPGLVSVPLPLVDEYLSPLLEILPIQLLAAQFAEAAGLIPGQFRWGSKVVQTE</sequence>
<dbReference type="GO" id="GO:0006047">
    <property type="term" value="P:UDP-N-acetylglucosamine metabolic process"/>
    <property type="evidence" value="ECO:0007669"/>
    <property type="project" value="TreeGrafter"/>
</dbReference>
<dbReference type="eggNOG" id="COG2222">
    <property type="taxonomic scope" value="Bacteria"/>
</dbReference>
<evidence type="ECO:0000256" key="3">
    <source>
        <dbReference type="ARBA" id="ARBA00016090"/>
    </source>
</evidence>
<dbReference type="InterPro" id="IPR035490">
    <property type="entry name" value="GlmS/FrlB_SIS"/>
</dbReference>
<dbReference type="GO" id="GO:0005829">
    <property type="term" value="C:cytosol"/>
    <property type="evidence" value="ECO:0007669"/>
    <property type="project" value="TreeGrafter"/>
</dbReference>
<accession>B8HN67</accession>
<name>B8HN67_CYAP4</name>
<dbReference type="InterPro" id="IPR035466">
    <property type="entry name" value="GlmS/AgaS_SIS"/>
</dbReference>
<dbReference type="GO" id="GO:0006487">
    <property type="term" value="P:protein N-linked glycosylation"/>
    <property type="evidence" value="ECO:0007669"/>
    <property type="project" value="TreeGrafter"/>
</dbReference>
<dbReference type="AlphaFoldDB" id="B8HN67"/>
<dbReference type="CDD" id="cd05008">
    <property type="entry name" value="SIS_GlmS_GlmD_1"/>
    <property type="match status" value="1"/>
</dbReference>
<dbReference type="SUPFAM" id="SSF53697">
    <property type="entry name" value="SIS domain"/>
    <property type="match status" value="1"/>
</dbReference>
<keyword evidence="6" id="KW-0413">Isomerase</keyword>
<evidence type="ECO:0000259" key="5">
    <source>
        <dbReference type="PROSITE" id="PS51464"/>
    </source>
</evidence>
<evidence type="ECO:0000256" key="1">
    <source>
        <dbReference type="ARBA" id="ARBA00001031"/>
    </source>
</evidence>
<dbReference type="PROSITE" id="PS51464">
    <property type="entry name" value="SIS"/>
    <property type="match status" value="2"/>
</dbReference>
<dbReference type="OrthoDB" id="9782098at2"/>
<evidence type="ECO:0000256" key="2">
    <source>
        <dbReference type="ARBA" id="ARBA00012916"/>
    </source>
</evidence>
<dbReference type="STRING" id="395961.Cyan7425_4894"/>
<dbReference type="GO" id="GO:0006002">
    <property type="term" value="P:fructose 6-phosphate metabolic process"/>
    <property type="evidence" value="ECO:0007669"/>
    <property type="project" value="TreeGrafter"/>
</dbReference>
<dbReference type="PANTHER" id="PTHR10937">
    <property type="entry name" value="GLUCOSAMINE--FRUCTOSE-6-PHOSPHATE AMINOTRANSFERASE, ISOMERIZING"/>
    <property type="match status" value="1"/>
</dbReference>
<dbReference type="EC" id="2.6.1.16" evidence="2"/>
<dbReference type="CDD" id="cd05009">
    <property type="entry name" value="SIS_GlmS_GlmD_2"/>
    <property type="match status" value="1"/>
</dbReference>
<dbReference type="Gene3D" id="3.40.50.10490">
    <property type="entry name" value="Glucose-6-phosphate isomerase like protein, domain 1"/>
    <property type="match status" value="2"/>
</dbReference>
<comment type="catalytic activity">
    <reaction evidence="1">
        <text>D-fructose 6-phosphate + L-glutamine = D-glucosamine 6-phosphate + L-glutamate</text>
        <dbReference type="Rhea" id="RHEA:13237"/>
        <dbReference type="ChEBI" id="CHEBI:29985"/>
        <dbReference type="ChEBI" id="CHEBI:58359"/>
        <dbReference type="ChEBI" id="CHEBI:58725"/>
        <dbReference type="ChEBI" id="CHEBI:61527"/>
        <dbReference type="EC" id="2.6.1.16"/>
    </reaction>
</comment>
<dbReference type="KEGG" id="cyn:Cyan7425_4894"/>
<evidence type="ECO:0000256" key="4">
    <source>
        <dbReference type="ARBA" id="ARBA00022737"/>
    </source>
</evidence>
<dbReference type="Pfam" id="PF01380">
    <property type="entry name" value="SIS"/>
    <property type="match status" value="2"/>
</dbReference>
<feature type="domain" description="SIS" evidence="5">
    <location>
        <begin position="192"/>
        <end position="329"/>
    </location>
</feature>
<reference evidence="6" key="1">
    <citation type="submission" date="2009-01" db="EMBL/GenBank/DDBJ databases">
        <title>Complete sequence of chromosome Cyanothece sp. PCC 7425.</title>
        <authorList>
            <consortium name="US DOE Joint Genome Institute"/>
            <person name="Lucas S."/>
            <person name="Copeland A."/>
            <person name="Lapidus A."/>
            <person name="Glavina del Rio T."/>
            <person name="Dalin E."/>
            <person name="Tice H."/>
            <person name="Bruce D."/>
            <person name="Goodwin L."/>
            <person name="Pitluck S."/>
            <person name="Sims D."/>
            <person name="Meineke L."/>
            <person name="Brettin T."/>
            <person name="Detter J.C."/>
            <person name="Han C."/>
            <person name="Larimer F."/>
            <person name="Land M."/>
            <person name="Hauser L."/>
            <person name="Kyrpides N."/>
            <person name="Ovchinnikova G."/>
            <person name="Liberton M."/>
            <person name="Stoeckel J."/>
            <person name="Banerjee A."/>
            <person name="Singh A."/>
            <person name="Page L."/>
            <person name="Sato H."/>
            <person name="Zhao L."/>
            <person name="Sherman L."/>
            <person name="Pakrasi H."/>
            <person name="Richardson P."/>
        </authorList>
    </citation>
    <scope>NUCLEOTIDE SEQUENCE</scope>
    <source>
        <strain evidence="6">PCC 7425</strain>
    </source>
</reference>
<keyword evidence="4" id="KW-0677">Repeat</keyword>
<dbReference type="GO" id="GO:0097367">
    <property type="term" value="F:carbohydrate derivative binding"/>
    <property type="evidence" value="ECO:0007669"/>
    <property type="project" value="InterPro"/>
</dbReference>
<evidence type="ECO:0000313" key="6">
    <source>
        <dbReference type="EMBL" id="ACL47194.1"/>
    </source>
</evidence>
<dbReference type="PANTHER" id="PTHR10937:SF0">
    <property type="entry name" value="GLUTAMINE--FRUCTOSE-6-PHOSPHATE TRANSAMINASE (ISOMERIZING)"/>
    <property type="match status" value="1"/>
</dbReference>
<dbReference type="InterPro" id="IPR046348">
    <property type="entry name" value="SIS_dom_sf"/>
</dbReference>
<proteinExistence type="predicted"/>
<dbReference type="HOGENOM" id="CLU_012520_2_4_3"/>
<dbReference type="GO" id="GO:0016853">
    <property type="term" value="F:isomerase activity"/>
    <property type="evidence" value="ECO:0007669"/>
    <property type="project" value="UniProtKB-KW"/>
</dbReference>